<protein>
    <submittedName>
        <fullName evidence="2">Uncharacterized protein</fullName>
    </submittedName>
</protein>
<reference evidence="2 3" key="1">
    <citation type="submission" date="2017-06" db="EMBL/GenBank/DDBJ databases">
        <authorList>
            <person name="Kim H.J."/>
            <person name="Triplett B.A."/>
        </authorList>
    </citation>
    <scope>NUCLEOTIDE SEQUENCE [LARGE SCALE GENOMIC DNA]</scope>
    <source>
        <strain evidence="2 3">DSM 19316</strain>
    </source>
</reference>
<name>A0A238XFP7_HALEZ</name>
<evidence type="ECO:0000256" key="1">
    <source>
        <dbReference type="SAM" id="MobiDB-lite"/>
    </source>
</evidence>
<proteinExistence type="predicted"/>
<evidence type="ECO:0000313" key="3">
    <source>
        <dbReference type="Proteomes" id="UP000198297"/>
    </source>
</evidence>
<dbReference type="EMBL" id="FZNK01000005">
    <property type="protein sequence ID" value="SNR57836.1"/>
    <property type="molecule type" value="Genomic_DNA"/>
</dbReference>
<feature type="compositionally biased region" description="Gly residues" evidence="1">
    <location>
        <begin position="22"/>
        <end position="33"/>
    </location>
</feature>
<organism evidence="2 3">
    <name type="scientific">Halorubrum ezzemoulense</name>
    <name type="common">Halorubrum chaoviator</name>
    <dbReference type="NCBI Taxonomy" id="337243"/>
    <lineage>
        <taxon>Archaea</taxon>
        <taxon>Methanobacteriati</taxon>
        <taxon>Methanobacteriota</taxon>
        <taxon>Stenosarchaea group</taxon>
        <taxon>Halobacteria</taxon>
        <taxon>Halobacteriales</taxon>
        <taxon>Haloferacaceae</taxon>
        <taxon>Halorubrum</taxon>
    </lineage>
</organism>
<evidence type="ECO:0000313" key="2">
    <source>
        <dbReference type="EMBL" id="SNR57836.1"/>
    </source>
</evidence>
<dbReference type="Proteomes" id="UP000198297">
    <property type="component" value="Unassembled WGS sequence"/>
</dbReference>
<accession>A0A238XFP7</accession>
<feature type="region of interest" description="Disordered" evidence="1">
    <location>
        <begin position="1"/>
        <end position="51"/>
    </location>
</feature>
<dbReference type="AlphaFoldDB" id="A0A238XFP7"/>
<gene>
    <name evidence="2" type="ORF">SAMN06266787_10511</name>
</gene>
<sequence>MGMKDKTDATSEPPRGADDGSVSGGYGFAGGGSDGRRLPADGTGAGASGPR</sequence>